<protein>
    <submittedName>
        <fullName evidence="2">Uncharacterized protein</fullName>
    </submittedName>
</protein>
<reference evidence="2 3" key="1">
    <citation type="submission" date="2019-10" db="EMBL/GenBank/DDBJ databases">
        <title>Alcanivorax sp.PA15-N-34 draft genome sequence.</title>
        <authorList>
            <person name="Liao X."/>
            <person name="Shao Z."/>
        </authorList>
    </citation>
    <scope>NUCLEOTIDE SEQUENCE [LARGE SCALE GENOMIC DNA]</scope>
    <source>
        <strain evidence="2 3">PA15-N-34</strain>
    </source>
</reference>
<organism evidence="2 3">
    <name type="scientific">Alcanivorax sediminis</name>
    <dbReference type="NCBI Taxonomy" id="2663008"/>
    <lineage>
        <taxon>Bacteria</taxon>
        <taxon>Pseudomonadati</taxon>
        <taxon>Pseudomonadota</taxon>
        <taxon>Gammaproteobacteria</taxon>
        <taxon>Oceanospirillales</taxon>
        <taxon>Alcanivoracaceae</taxon>
        <taxon>Alcanivorax</taxon>
    </lineage>
</organism>
<keyword evidence="3" id="KW-1185">Reference proteome</keyword>
<evidence type="ECO:0000313" key="2">
    <source>
        <dbReference type="EMBL" id="MQX53970.1"/>
    </source>
</evidence>
<keyword evidence="1" id="KW-0472">Membrane</keyword>
<proteinExistence type="predicted"/>
<evidence type="ECO:0000256" key="1">
    <source>
        <dbReference type="SAM" id="Phobius"/>
    </source>
</evidence>
<gene>
    <name evidence="2" type="ORF">GFN93_11980</name>
</gene>
<dbReference type="AlphaFoldDB" id="A0A6N7M132"/>
<keyword evidence="1" id="KW-1133">Transmembrane helix</keyword>
<sequence length="163" mass="17512">MRLLLLLTMLIAVVTLLLASWQRGKRVFAVTATIVAIVSSVVIYGVVNPGKRDQVTLPPEGIRVEVADMVSSESGVRFTGTIFNDSDLDLAGITLQASAFACSNGASGASDCDVIDQQQQLLQLFIPAGRHYSFALVARHPEAGKKPDKWDITPLSKLAYPSL</sequence>
<evidence type="ECO:0000313" key="3">
    <source>
        <dbReference type="Proteomes" id="UP000469421"/>
    </source>
</evidence>
<name>A0A6N7M132_9GAMM</name>
<keyword evidence="1" id="KW-0812">Transmembrane</keyword>
<dbReference type="Proteomes" id="UP000469421">
    <property type="component" value="Unassembled WGS sequence"/>
</dbReference>
<dbReference type="RefSeq" id="WP_153501301.1">
    <property type="nucleotide sequence ID" value="NZ_WIRE01000001.1"/>
</dbReference>
<accession>A0A6N7M132</accession>
<feature type="transmembrane region" description="Helical" evidence="1">
    <location>
        <begin position="29"/>
        <end position="47"/>
    </location>
</feature>
<dbReference type="EMBL" id="WIRE01000001">
    <property type="protein sequence ID" value="MQX53970.1"/>
    <property type="molecule type" value="Genomic_DNA"/>
</dbReference>
<comment type="caution">
    <text evidence="2">The sequence shown here is derived from an EMBL/GenBank/DDBJ whole genome shotgun (WGS) entry which is preliminary data.</text>
</comment>